<evidence type="ECO:0000313" key="3">
    <source>
        <dbReference type="Proteomes" id="UP000837857"/>
    </source>
</evidence>
<evidence type="ECO:0000256" key="1">
    <source>
        <dbReference type="SAM" id="MobiDB-lite"/>
    </source>
</evidence>
<feature type="region of interest" description="Disordered" evidence="1">
    <location>
        <begin position="1"/>
        <end position="64"/>
    </location>
</feature>
<name>A0ABN8ISS7_9NEOP</name>
<sequence>MLAHSARGAAASHCETRPRSTPPPTTLVGGRPSLPPPPPPPPDRSSRSPTADRPQSCERGPAAPAEMPIACRRCCRRTNRAWGTDGPDSSRARRPEFRVESGALSIVAYRPAARHRESVALCDSRANSSAAFPDPT</sequence>
<evidence type="ECO:0000313" key="2">
    <source>
        <dbReference type="EMBL" id="CAH2062673.1"/>
    </source>
</evidence>
<gene>
    <name evidence="2" type="ORF">IPOD504_LOCUS12109</name>
</gene>
<feature type="compositionally biased region" description="Pro residues" evidence="1">
    <location>
        <begin position="33"/>
        <end position="43"/>
    </location>
</feature>
<protein>
    <submittedName>
        <fullName evidence="2">Uncharacterized protein</fullName>
    </submittedName>
</protein>
<dbReference type="Proteomes" id="UP000837857">
    <property type="component" value="Chromosome 3"/>
</dbReference>
<keyword evidence="3" id="KW-1185">Reference proteome</keyword>
<dbReference type="EMBL" id="OW152815">
    <property type="protein sequence ID" value="CAH2062673.1"/>
    <property type="molecule type" value="Genomic_DNA"/>
</dbReference>
<organism evidence="2 3">
    <name type="scientific">Iphiclides podalirius</name>
    <name type="common">scarce swallowtail</name>
    <dbReference type="NCBI Taxonomy" id="110791"/>
    <lineage>
        <taxon>Eukaryota</taxon>
        <taxon>Metazoa</taxon>
        <taxon>Ecdysozoa</taxon>
        <taxon>Arthropoda</taxon>
        <taxon>Hexapoda</taxon>
        <taxon>Insecta</taxon>
        <taxon>Pterygota</taxon>
        <taxon>Neoptera</taxon>
        <taxon>Endopterygota</taxon>
        <taxon>Lepidoptera</taxon>
        <taxon>Glossata</taxon>
        <taxon>Ditrysia</taxon>
        <taxon>Papilionoidea</taxon>
        <taxon>Papilionidae</taxon>
        <taxon>Papilioninae</taxon>
        <taxon>Iphiclides</taxon>
    </lineage>
</organism>
<feature type="non-terminal residue" evidence="2">
    <location>
        <position position="1"/>
    </location>
</feature>
<reference evidence="2" key="1">
    <citation type="submission" date="2022-03" db="EMBL/GenBank/DDBJ databases">
        <authorList>
            <person name="Martin H S."/>
        </authorList>
    </citation>
    <scope>NUCLEOTIDE SEQUENCE</scope>
</reference>
<accession>A0ABN8ISS7</accession>
<proteinExistence type="predicted"/>